<keyword evidence="2" id="KW-1185">Reference proteome</keyword>
<sequence>MKKLIYIFLGLSFFSCKKEIFIEYGNGLEDWTTETHSNDVSPNYNMVFNQNTVNRLDFVFTEKNWEDMQDDLEDILSSTSGPGGGGGQMTFSDDTPLYFECEMYFNDIEWYHVGIRYKGNSSLNANSGKLPFRLKMDEYEDEYVEIKNQRFYGFKELSLGSNYNDESNLQEFTEHCTWSIYF</sequence>
<protein>
    <submittedName>
        <fullName evidence="1">Uncharacterized protein</fullName>
    </submittedName>
</protein>
<proteinExistence type="predicted"/>
<dbReference type="InterPro" id="IPR014867">
    <property type="entry name" value="Spore_coat_CotH_CotH2/3/7"/>
</dbReference>
<dbReference type="PROSITE" id="PS51257">
    <property type="entry name" value="PROKAR_LIPOPROTEIN"/>
    <property type="match status" value="1"/>
</dbReference>
<dbReference type="Pfam" id="PF08757">
    <property type="entry name" value="CotH"/>
    <property type="match status" value="1"/>
</dbReference>
<dbReference type="RefSeq" id="WP_258541197.1">
    <property type="nucleotide sequence ID" value="NZ_OU015584.1"/>
</dbReference>
<evidence type="ECO:0000313" key="1">
    <source>
        <dbReference type="EMBL" id="CAG5079561.1"/>
    </source>
</evidence>
<name>A0A916NFY2_9FLAO</name>
<evidence type="ECO:0000313" key="2">
    <source>
        <dbReference type="Proteomes" id="UP000683507"/>
    </source>
</evidence>
<organism evidence="1 2">
    <name type="scientific">Parvicella tangerina</name>
    <dbReference type="NCBI Taxonomy" id="2829795"/>
    <lineage>
        <taxon>Bacteria</taxon>
        <taxon>Pseudomonadati</taxon>
        <taxon>Bacteroidota</taxon>
        <taxon>Flavobacteriia</taxon>
        <taxon>Flavobacteriales</taxon>
        <taxon>Parvicellaceae</taxon>
        <taxon>Parvicella</taxon>
    </lineage>
</organism>
<dbReference type="Proteomes" id="UP000683507">
    <property type="component" value="Chromosome"/>
</dbReference>
<dbReference type="KEGG" id="ptan:CRYO30217_00976"/>
<dbReference type="AlphaFoldDB" id="A0A916NFY2"/>
<accession>A0A916NFY2</accession>
<gene>
    <name evidence="1" type="ORF">CRYO30217_00976</name>
</gene>
<dbReference type="EMBL" id="OU015584">
    <property type="protein sequence ID" value="CAG5079561.1"/>
    <property type="molecule type" value="Genomic_DNA"/>
</dbReference>
<reference evidence="1" key="1">
    <citation type="submission" date="2021-04" db="EMBL/GenBank/DDBJ databases">
        <authorList>
            <person name="Rodrigo-Torres L."/>
            <person name="Arahal R. D."/>
            <person name="Lucena T."/>
        </authorList>
    </citation>
    <scope>NUCLEOTIDE SEQUENCE</scope>
    <source>
        <strain evidence="1">AS29M-1</strain>
    </source>
</reference>